<dbReference type="AlphaFoldDB" id="A0A2S7IEW6"/>
<proteinExistence type="predicted"/>
<dbReference type="RefSeq" id="WP_104716123.1">
    <property type="nucleotide sequence ID" value="NZ_PTRA01000010.1"/>
</dbReference>
<reference evidence="2" key="1">
    <citation type="submission" date="2018-02" db="EMBL/GenBank/DDBJ databases">
        <title>Genome sequencing of Solimonas sp. HR-BB.</title>
        <authorList>
            <person name="Lee Y."/>
            <person name="Jeon C.O."/>
        </authorList>
    </citation>
    <scope>NUCLEOTIDE SEQUENCE [LARGE SCALE GENOMIC DNA]</scope>
    <source>
        <strain evidence="2">HR-U</strain>
    </source>
</reference>
<protein>
    <submittedName>
        <fullName evidence="1">Uncharacterized protein</fullName>
    </submittedName>
</protein>
<gene>
    <name evidence="1" type="ORF">C5O19_25100</name>
</gene>
<evidence type="ECO:0000313" key="2">
    <source>
        <dbReference type="Proteomes" id="UP000239590"/>
    </source>
</evidence>
<evidence type="ECO:0000313" key="1">
    <source>
        <dbReference type="EMBL" id="PQA53209.1"/>
    </source>
</evidence>
<keyword evidence="2" id="KW-1185">Reference proteome</keyword>
<dbReference type="EMBL" id="PTRA01000010">
    <property type="protein sequence ID" value="PQA53209.1"/>
    <property type="molecule type" value="Genomic_DNA"/>
</dbReference>
<comment type="caution">
    <text evidence="1">The sequence shown here is derived from an EMBL/GenBank/DDBJ whole genome shotgun (WGS) entry which is preliminary data.</text>
</comment>
<dbReference type="OrthoDB" id="636834at2"/>
<sequence length="387" mass="44290">MDHSYALRATEAFAVLPLQRVAQFTSQQRQQTLALLQEEKERFPAALQADLLQVESRDQCHQRLQTYHATLIALHDTTLAKSQEATPLELQQLYAQSLSSLDALLHFVQSRYAAQLSLQTPIPQLYQERARPQQQVRLQQLEGQLLAQACDPALVAGFIKALHAYVMRESGQQPLTFQQVLHLQRLLTALEQGPPAQAAERGFSWLDAHLMAFQVNPPFYLSYVQGWVQAYVSDSEDEQEQLIRTWKLAKELKQLPQQVPEALYPGLETPREFLSRWLAEEIDYLEKKRALQQADDWSEPAADQSVQTTLTVTQLGLLLKVAFERKYLKATSLSGLFKRLAPYVATPQKAQVSAQSLRSNAYVVEEYDRKRLLEILNDLMKTIESYW</sequence>
<name>A0A2S7IEW6_9BACT</name>
<accession>A0A2S7IEW6</accession>
<dbReference type="Proteomes" id="UP000239590">
    <property type="component" value="Unassembled WGS sequence"/>
</dbReference>
<organism evidence="1 2">
    <name type="scientific">Siphonobacter curvatus</name>
    <dbReference type="NCBI Taxonomy" id="2094562"/>
    <lineage>
        <taxon>Bacteria</taxon>
        <taxon>Pseudomonadati</taxon>
        <taxon>Bacteroidota</taxon>
        <taxon>Cytophagia</taxon>
        <taxon>Cytophagales</taxon>
        <taxon>Cytophagaceae</taxon>
        <taxon>Siphonobacter</taxon>
    </lineage>
</organism>